<name>A0A5D6VXJ8_9FIRM</name>
<dbReference type="PANTHER" id="PTHR33375:SF1">
    <property type="entry name" value="CHROMOSOME-PARTITIONING PROTEIN PARB-RELATED"/>
    <property type="match status" value="1"/>
</dbReference>
<dbReference type="EMBL" id="VTOY01000016">
    <property type="protein sequence ID" value="TYZ20207.1"/>
    <property type="molecule type" value="Genomic_DNA"/>
</dbReference>
<reference evidence="3 4" key="1">
    <citation type="submission" date="2019-08" db="EMBL/GenBank/DDBJ databases">
        <title>Selenomonas sp. mPRGC5 and Selenomonas sp. mPRGC8 isolated from ruminal fluid of dairy goat (Capra hircus).</title>
        <authorList>
            <person name="Poothong S."/>
            <person name="Nuengjamnong C."/>
            <person name="Tanasupawat S."/>
        </authorList>
    </citation>
    <scope>NUCLEOTIDE SEQUENCE [LARGE SCALE GENOMIC DNA]</scope>
    <source>
        <strain evidence="4">mPRGC5</strain>
    </source>
</reference>
<dbReference type="InterPro" id="IPR050336">
    <property type="entry name" value="Chromosome_partition/occlusion"/>
</dbReference>
<dbReference type="GO" id="GO:0007059">
    <property type="term" value="P:chromosome segregation"/>
    <property type="evidence" value="ECO:0007669"/>
    <property type="project" value="TreeGrafter"/>
</dbReference>
<dbReference type="InterPro" id="IPR036086">
    <property type="entry name" value="ParB/Sulfiredoxin_sf"/>
</dbReference>
<evidence type="ECO:0000256" key="1">
    <source>
        <dbReference type="SAM" id="Coils"/>
    </source>
</evidence>
<feature type="coiled-coil region" evidence="1">
    <location>
        <begin position="304"/>
        <end position="338"/>
    </location>
</feature>
<dbReference type="Gene3D" id="3.90.1530.30">
    <property type="match status" value="1"/>
</dbReference>
<dbReference type="OrthoDB" id="1667278at2"/>
<accession>A0A5D6VXJ8</accession>
<feature type="domain" description="ParB-like N-terminal" evidence="2">
    <location>
        <begin position="30"/>
        <end position="126"/>
    </location>
</feature>
<dbReference type="SUPFAM" id="SSF110849">
    <property type="entry name" value="ParB/Sulfiredoxin"/>
    <property type="match status" value="1"/>
</dbReference>
<organism evidence="3 4">
    <name type="scientific">Selenomonas ruminis</name>
    <dbReference type="NCBI Taxonomy" id="2593411"/>
    <lineage>
        <taxon>Bacteria</taxon>
        <taxon>Bacillati</taxon>
        <taxon>Bacillota</taxon>
        <taxon>Negativicutes</taxon>
        <taxon>Selenomonadales</taxon>
        <taxon>Selenomonadaceae</taxon>
        <taxon>Selenomonas</taxon>
    </lineage>
</organism>
<dbReference type="GO" id="GO:0005694">
    <property type="term" value="C:chromosome"/>
    <property type="evidence" value="ECO:0007669"/>
    <property type="project" value="TreeGrafter"/>
</dbReference>
<dbReference type="GO" id="GO:0045881">
    <property type="term" value="P:positive regulation of sporulation resulting in formation of a cellular spore"/>
    <property type="evidence" value="ECO:0007669"/>
    <property type="project" value="TreeGrafter"/>
</dbReference>
<keyword evidence="1" id="KW-0175">Coiled coil</keyword>
<dbReference type="Pfam" id="PF02195">
    <property type="entry name" value="ParB_N"/>
    <property type="match status" value="1"/>
</dbReference>
<comment type="caution">
    <text evidence="3">The sequence shown here is derived from an EMBL/GenBank/DDBJ whole genome shotgun (WGS) entry which is preliminary data.</text>
</comment>
<keyword evidence="4" id="KW-1185">Reference proteome</keyword>
<dbReference type="InterPro" id="IPR003115">
    <property type="entry name" value="ParB_N"/>
</dbReference>
<dbReference type="Proteomes" id="UP000323646">
    <property type="component" value="Unassembled WGS sequence"/>
</dbReference>
<dbReference type="RefSeq" id="WP_149172251.1">
    <property type="nucleotide sequence ID" value="NZ_VTOY01000016.1"/>
</dbReference>
<dbReference type="AlphaFoldDB" id="A0A5D6VXJ8"/>
<proteinExistence type="predicted"/>
<dbReference type="PANTHER" id="PTHR33375">
    <property type="entry name" value="CHROMOSOME-PARTITIONING PROTEIN PARB-RELATED"/>
    <property type="match status" value="1"/>
</dbReference>
<evidence type="ECO:0000313" key="4">
    <source>
        <dbReference type="Proteomes" id="UP000323646"/>
    </source>
</evidence>
<dbReference type="SMART" id="SM00470">
    <property type="entry name" value="ParB"/>
    <property type="match status" value="1"/>
</dbReference>
<protein>
    <recommendedName>
        <fullName evidence="2">ParB-like N-terminal domain-containing protein</fullName>
    </recommendedName>
</protein>
<sequence length="348" mass="39145">MKRYSGNILSILEKQRSVNAPAKDEAYEVQMIDAHDIVPNSKNFYGIRDVEELATRMKISGHITPLEVVANVDEPGKYTLISGERRRAAMLYRLEQGEIEKAVMPCIVRVDLNGTEELTAEEIETINIISANDYRDKTPFEKLDEVQKLEPIAKKLWEKETGSQGQFREYLCNKFLGISTSSLQRIKMMEHVVPEARKAYEENLLGKTALSELAYKSEDEQRAYIRDLESGNRSGTIADVQEKEMPQEEASDMACDEAAQDPMTAGQEDMEEALLQEIQAEKPGEAPRSLDMAEAEAKARQWVREGLLRLVEEATGKMEAAKARVDNADAALWDLRRAAANLAIEAMS</sequence>
<evidence type="ECO:0000259" key="2">
    <source>
        <dbReference type="SMART" id="SM00470"/>
    </source>
</evidence>
<gene>
    <name evidence="3" type="ORF">FZ040_12220</name>
</gene>
<evidence type="ECO:0000313" key="3">
    <source>
        <dbReference type="EMBL" id="TYZ20207.1"/>
    </source>
</evidence>